<sequence>MLLVGVGLFFAGAGWEYKKHTCVVPETAINYDSNDWPVPSLEQIQQRCGVKPDGIYGDITKIGWNYVLFNQSAAKYFKD</sequence>
<dbReference type="EMBL" id="LAZR01000411">
    <property type="protein sequence ID" value="KKN70079.1"/>
    <property type="molecule type" value="Genomic_DNA"/>
</dbReference>
<comment type="caution">
    <text evidence="1">The sequence shown here is derived from an EMBL/GenBank/DDBJ whole genome shotgun (WGS) entry which is preliminary data.</text>
</comment>
<organism evidence="1">
    <name type="scientific">marine sediment metagenome</name>
    <dbReference type="NCBI Taxonomy" id="412755"/>
    <lineage>
        <taxon>unclassified sequences</taxon>
        <taxon>metagenomes</taxon>
        <taxon>ecological metagenomes</taxon>
    </lineage>
</organism>
<evidence type="ECO:0000313" key="1">
    <source>
        <dbReference type="EMBL" id="KKN70079.1"/>
    </source>
</evidence>
<dbReference type="AlphaFoldDB" id="A0A0F9STG0"/>
<gene>
    <name evidence="1" type="ORF">LCGC14_0434040</name>
</gene>
<accession>A0A0F9STG0</accession>
<name>A0A0F9STG0_9ZZZZ</name>
<protein>
    <submittedName>
        <fullName evidence="1">Uncharacterized protein</fullName>
    </submittedName>
</protein>
<proteinExistence type="predicted"/>
<reference evidence="1" key="1">
    <citation type="journal article" date="2015" name="Nature">
        <title>Complex archaea that bridge the gap between prokaryotes and eukaryotes.</title>
        <authorList>
            <person name="Spang A."/>
            <person name="Saw J.H."/>
            <person name="Jorgensen S.L."/>
            <person name="Zaremba-Niedzwiedzka K."/>
            <person name="Martijn J."/>
            <person name="Lind A.E."/>
            <person name="van Eijk R."/>
            <person name="Schleper C."/>
            <person name="Guy L."/>
            <person name="Ettema T.J."/>
        </authorList>
    </citation>
    <scope>NUCLEOTIDE SEQUENCE</scope>
</reference>